<dbReference type="Proteomes" id="UP000634043">
    <property type="component" value="Unassembled WGS sequence"/>
</dbReference>
<dbReference type="RefSeq" id="WP_188503134.1">
    <property type="nucleotide sequence ID" value="NZ_BMFP01000010.1"/>
</dbReference>
<feature type="compositionally biased region" description="Acidic residues" evidence="1">
    <location>
        <begin position="32"/>
        <end position="49"/>
    </location>
</feature>
<evidence type="ECO:0008006" key="5">
    <source>
        <dbReference type="Google" id="ProtNLM"/>
    </source>
</evidence>
<accession>A0ABQ1WJE8</accession>
<evidence type="ECO:0000313" key="4">
    <source>
        <dbReference type="Proteomes" id="UP000634043"/>
    </source>
</evidence>
<gene>
    <name evidence="3" type="ORF">GCM10011323_38100</name>
</gene>
<evidence type="ECO:0000313" key="3">
    <source>
        <dbReference type="EMBL" id="GGG31106.1"/>
    </source>
</evidence>
<sequence length="63" mass="6887">MKKSIYLFLAAGLFTFTFASCDSPADERADQVEDAAEEQADQIEEAGEQEADRIEDGDTAVVQ</sequence>
<feature type="region of interest" description="Disordered" evidence="1">
    <location>
        <begin position="25"/>
        <end position="63"/>
    </location>
</feature>
<keyword evidence="2" id="KW-0732">Signal</keyword>
<protein>
    <recommendedName>
        <fullName evidence="5">Secreted protein</fullName>
    </recommendedName>
</protein>
<comment type="caution">
    <text evidence="3">The sequence shown here is derived from an EMBL/GenBank/DDBJ whole genome shotgun (WGS) entry which is preliminary data.</text>
</comment>
<evidence type="ECO:0000256" key="1">
    <source>
        <dbReference type="SAM" id="MobiDB-lite"/>
    </source>
</evidence>
<name>A0ABQ1WJE8_9BACT</name>
<proteinExistence type="predicted"/>
<organism evidence="3 4">
    <name type="scientific">Pontibacter amylolyticus</name>
    <dbReference type="NCBI Taxonomy" id="1424080"/>
    <lineage>
        <taxon>Bacteria</taxon>
        <taxon>Pseudomonadati</taxon>
        <taxon>Bacteroidota</taxon>
        <taxon>Cytophagia</taxon>
        <taxon>Cytophagales</taxon>
        <taxon>Hymenobacteraceae</taxon>
        <taxon>Pontibacter</taxon>
    </lineage>
</organism>
<keyword evidence="4" id="KW-1185">Reference proteome</keyword>
<feature type="signal peptide" evidence="2">
    <location>
        <begin position="1"/>
        <end position="19"/>
    </location>
</feature>
<reference evidence="4" key="1">
    <citation type="journal article" date="2019" name="Int. J. Syst. Evol. Microbiol.">
        <title>The Global Catalogue of Microorganisms (GCM) 10K type strain sequencing project: providing services to taxonomists for standard genome sequencing and annotation.</title>
        <authorList>
            <consortium name="The Broad Institute Genomics Platform"/>
            <consortium name="The Broad Institute Genome Sequencing Center for Infectious Disease"/>
            <person name="Wu L."/>
            <person name="Ma J."/>
        </authorList>
    </citation>
    <scope>NUCLEOTIDE SEQUENCE [LARGE SCALE GENOMIC DNA]</scope>
    <source>
        <strain evidence="4">CGMCC 1.12749</strain>
    </source>
</reference>
<feature type="chain" id="PRO_5047480131" description="Secreted protein" evidence="2">
    <location>
        <begin position="20"/>
        <end position="63"/>
    </location>
</feature>
<dbReference type="PROSITE" id="PS51257">
    <property type="entry name" value="PROKAR_LIPOPROTEIN"/>
    <property type="match status" value="1"/>
</dbReference>
<evidence type="ECO:0000256" key="2">
    <source>
        <dbReference type="SAM" id="SignalP"/>
    </source>
</evidence>
<dbReference type="EMBL" id="BMFP01000010">
    <property type="protein sequence ID" value="GGG31106.1"/>
    <property type="molecule type" value="Genomic_DNA"/>
</dbReference>